<organism evidence="2 3">
    <name type="scientific">Heliocybe sulcata</name>
    <dbReference type="NCBI Taxonomy" id="5364"/>
    <lineage>
        <taxon>Eukaryota</taxon>
        <taxon>Fungi</taxon>
        <taxon>Dikarya</taxon>
        <taxon>Basidiomycota</taxon>
        <taxon>Agaricomycotina</taxon>
        <taxon>Agaricomycetes</taxon>
        <taxon>Gloeophyllales</taxon>
        <taxon>Gloeophyllaceae</taxon>
        <taxon>Heliocybe</taxon>
    </lineage>
</organism>
<protein>
    <submittedName>
        <fullName evidence="2">Uncharacterized protein</fullName>
    </submittedName>
</protein>
<feature type="region of interest" description="Disordered" evidence="1">
    <location>
        <begin position="62"/>
        <end position="86"/>
    </location>
</feature>
<evidence type="ECO:0000313" key="2">
    <source>
        <dbReference type="EMBL" id="TFK47132.1"/>
    </source>
</evidence>
<feature type="region of interest" description="Disordered" evidence="1">
    <location>
        <begin position="266"/>
        <end position="290"/>
    </location>
</feature>
<dbReference type="OrthoDB" id="2803425at2759"/>
<feature type="compositionally biased region" description="Acidic residues" evidence="1">
    <location>
        <begin position="275"/>
        <end position="290"/>
    </location>
</feature>
<evidence type="ECO:0000313" key="3">
    <source>
        <dbReference type="Proteomes" id="UP000305948"/>
    </source>
</evidence>
<gene>
    <name evidence="2" type="ORF">OE88DRAFT_816798</name>
</gene>
<proteinExistence type="predicted"/>
<reference evidence="2 3" key="1">
    <citation type="journal article" date="2019" name="Nat. Ecol. Evol.">
        <title>Megaphylogeny resolves global patterns of mushroom evolution.</title>
        <authorList>
            <person name="Varga T."/>
            <person name="Krizsan K."/>
            <person name="Foldi C."/>
            <person name="Dima B."/>
            <person name="Sanchez-Garcia M."/>
            <person name="Sanchez-Ramirez S."/>
            <person name="Szollosi G.J."/>
            <person name="Szarkandi J.G."/>
            <person name="Papp V."/>
            <person name="Albert L."/>
            <person name="Andreopoulos W."/>
            <person name="Angelini C."/>
            <person name="Antonin V."/>
            <person name="Barry K.W."/>
            <person name="Bougher N.L."/>
            <person name="Buchanan P."/>
            <person name="Buyck B."/>
            <person name="Bense V."/>
            <person name="Catcheside P."/>
            <person name="Chovatia M."/>
            <person name="Cooper J."/>
            <person name="Damon W."/>
            <person name="Desjardin D."/>
            <person name="Finy P."/>
            <person name="Geml J."/>
            <person name="Haridas S."/>
            <person name="Hughes K."/>
            <person name="Justo A."/>
            <person name="Karasinski D."/>
            <person name="Kautmanova I."/>
            <person name="Kiss B."/>
            <person name="Kocsube S."/>
            <person name="Kotiranta H."/>
            <person name="LaButti K.M."/>
            <person name="Lechner B.E."/>
            <person name="Liimatainen K."/>
            <person name="Lipzen A."/>
            <person name="Lukacs Z."/>
            <person name="Mihaltcheva S."/>
            <person name="Morgado L.N."/>
            <person name="Niskanen T."/>
            <person name="Noordeloos M.E."/>
            <person name="Ohm R.A."/>
            <person name="Ortiz-Santana B."/>
            <person name="Ovrebo C."/>
            <person name="Racz N."/>
            <person name="Riley R."/>
            <person name="Savchenko A."/>
            <person name="Shiryaev A."/>
            <person name="Soop K."/>
            <person name="Spirin V."/>
            <person name="Szebenyi C."/>
            <person name="Tomsovsky M."/>
            <person name="Tulloss R.E."/>
            <person name="Uehling J."/>
            <person name="Grigoriev I.V."/>
            <person name="Vagvolgyi C."/>
            <person name="Papp T."/>
            <person name="Martin F.M."/>
            <person name="Miettinen O."/>
            <person name="Hibbett D.S."/>
            <person name="Nagy L.G."/>
        </authorList>
    </citation>
    <scope>NUCLEOTIDE SEQUENCE [LARGE SCALE GENOMIC DNA]</scope>
    <source>
        <strain evidence="2 3">OMC1185</strain>
    </source>
</reference>
<evidence type="ECO:0000256" key="1">
    <source>
        <dbReference type="SAM" id="MobiDB-lite"/>
    </source>
</evidence>
<accession>A0A5C3MP39</accession>
<name>A0A5C3MP39_9AGAM</name>
<dbReference type="AlphaFoldDB" id="A0A5C3MP39"/>
<dbReference type="EMBL" id="ML213525">
    <property type="protein sequence ID" value="TFK47132.1"/>
    <property type="molecule type" value="Genomic_DNA"/>
</dbReference>
<keyword evidence="3" id="KW-1185">Reference proteome</keyword>
<dbReference type="Proteomes" id="UP000305948">
    <property type="component" value="Unassembled WGS sequence"/>
</dbReference>
<sequence length="290" mass="32715">MGHQTGDIYSWSHTVKDKDSRLSSLQAEPDRARCDFLFGVKTPNVLTKAQAEVFRVLVEPTSEEAQPATDAAAEDLSNSAEEDQADDLADGAATVADDLIIYIGEYTHTDKSIKAQCTLMELDAAVCKLATYDIYDCPVFATVTEGPIAVVYTAWGIKIPDEDPKPKAGPPVYVYIASYNPPTFDITNINQTIHFATFLLHLRHLHAQRVADRFEEVRPQVIERLKSNDPVLQWTLEQQRCELKQELDDLKRRQEAAFVAVRRLRESEPTSALEACEEHEEDLYDHDDDY</sequence>